<organism evidence="1 2">
    <name type="scientific">Flavobacterium litorale</name>
    <dbReference type="NCBI Taxonomy" id="2856519"/>
    <lineage>
        <taxon>Bacteria</taxon>
        <taxon>Pseudomonadati</taxon>
        <taxon>Bacteroidota</taxon>
        <taxon>Flavobacteriia</taxon>
        <taxon>Flavobacteriales</taxon>
        <taxon>Flavobacteriaceae</taxon>
        <taxon>Flavobacterium</taxon>
    </lineage>
</organism>
<dbReference type="RefSeq" id="WP_220640274.1">
    <property type="nucleotide sequence ID" value="NZ_CP080429.1"/>
</dbReference>
<evidence type="ECO:0000313" key="1">
    <source>
        <dbReference type="EMBL" id="QYJ67929.1"/>
    </source>
</evidence>
<keyword evidence="2" id="KW-1185">Reference proteome</keyword>
<dbReference type="Proteomes" id="UP000825381">
    <property type="component" value="Chromosome"/>
</dbReference>
<protein>
    <recommendedName>
        <fullName evidence="3">Lipoprotein</fullName>
    </recommendedName>
</protein>
<proteinExistence type="predicted"/>
<reference evidence="1 2" key="1">
    <citation type="submission" date="2021-07" db="EMBL/GenBank/DDBJ databases">
        <title>Flavobacterium WSW3-B6 sp.nov, isolated from seaweed.</title>
        <authorList>
            <person name="Muhammad N."/>
            <person name="Ho H."/>
            <person name="Lee Y.-J."/>
            <person name="Nguyen T."/>
            <person name="Ho J."/>
            <person name="Kim S.-G."/>
        </authorList>
    </citation>
    <scope>NUCLEOTIDE SEQUENCE [LARGE SCALE GENOMIC DNA]</scope>
    <source>
        <strain evidence="1 2">WSW3-B6</strain>
    </source>
</reference>
<accession>A0ABX8VB95</accession>
<dbReference type="EMBL" id="CP080429">
    <property type="protein sequence ID" value="QYJ67929.1"/>
    <property type="molecule type" value="Genomic_DNA"/>
</dbReference>
<sequence>MKKSSLYTTIQKLIFIPFLFILVLSILSCSKDDVATNNEGTAKVTDTSNREFIIKSTEPVLAGTPDVQVDMISWDNNCYKYRIIITLTGKDGQQSIGFSAIMQTGSGCENEGLVTQSYEGDYKGDFIIKDELPTGKPVRTYFDNNPSAYQDYAIERDKVIANIR</sequence>
<evidence type="ECO:0008006" key="3">
    <source>
        <dbReference type="Google" id="ProtNLM"/>
    </source>
</evidence>
<gene>
    <name evidence="1" type="ORF">K1I41_10335</name>
</gene>
<dbReference type="PROSITE" id="PS51257">
    <property type="entry name" value="PROKAR_LIPOPROTEIN"/>
    <property type="match status" value="1"/>
</dbReference>
<name>A0ABX8VB95_9FLAO</name>
<evidence type="ECO:0000313" key="2">
    <source>
        <dbReference type="Proteomes" id="UP000825381"/>
    </source>
</evidence>